<dbReference type="GO" id="GO:0004721">
    <property type="term" value="F:phosphoprotein phosphatase activity"/>
    <property type="evidence" value="ECO:0007669"/>
    <property type="project" value="TreeGrafter"/>
</dbReference>
<organism evidence="3 4">
    <name type="scientific">Candida verbasci</name>
    <dbReference type="NCBI Taxonomy" id="1227364"/>
    <lineage>
        <taxon>Eukaryota</taxon>
        <taxon>Fungi</taxon>
        <taxon>Dikarya</taxon>
        <taxon>Ascomycota</taxon>
        <taxon>Saccharomycotina</taxon>
        <taxon>Pichiomycetes</taxon>
        <taxon>Debaryomycetaceae</taxon>
        <taxon>Candida/Lodderomyces clade</taxon>
        <taxon>Candida</taxon>
    </lineage>
</organism>
<reference evidence="3" key="1">
    <citation type="submission" date="2022-12" db="EMBL/GenBank/DDBJ databases">
        <authorList>
            <person name="Brejova B."/>
        </authorList>
    </citation>
    <scope>NUCLEOTIDE SEQUENCE</scope>
</reference>
<dbReference type="SUPFAM" id="SSF56300">
    <property type="entry name" value="Metallo-dependent phosphatases"/>
    <property type="match status" value="1"/>
</dbReference>
<dbReference type="OrthoDB" id="783096at2759"/>
<evidence type="ECO:0000313" key="3">
    <source>
        <dbReference type="EMBL" id="CAI5759892.1"/>
    </source>
</evidence>
<name>A0A9W4TZ77_9ASCO</name>
<comment type="caution">
    <text evidence="3">The sequence shown here is derived from an EMBL/GenBank/DDBJ whole genome shotgun (WGS) entry which is preliminary data.</text>
</comment>
<evidence type="ECO:0000256" key="1">
    <source>
        <dbReference type="SAM" id="Phobius"/>
    </source>
</evidence>
<evidence type="ECO:0000313" key="4">
    <source>
        <dbReference type="Proteomes" id="UP001152885"/>
    </source>
</evidence>
<dbReference type="AlphaFoldDB" id="A0A9W4TZ77"/>
<dbReference type="PANTHER" id="PTHR32440">
    <property type="entry name" value="PHOSPHATASE DCR2-RELATED-RELATED"/>
    <property type="match status" value="1"/>
</dbReference>
<dbReference type="Gene3D" id="3.60.21.10">
    <property type="match status" value="1"/>
</dbReference>
<dbReference type="Proteomes" id="UP001152885">
    <property type="component" value="Unassembled WGS sequence"/>
</dbReference>
<dbReference type="InterPro" id="IPR029052">
    <property type="entry name" value="Metallo-depent_PP-like"/>
</dbReference>
<dbReference type="EMBL" id="CANTUO010000005">
    <property type="protein sequence ID" value="CAI5759892.1"/>
    <property type="molecule type" value="Genomic_DNA"/>
</dbReference>
<evidence type="ECO:0000259" key="2">
    <source>
        <dbReference type="Pfam" id="PF00149"/>
    </source>
</evidence>
<keyword evidence="4" id="KW-1185">Reference proteome</keyword>
<dbReference type="GO" id="GO:0005737">
    <property type="term" value="C:cytoplasm"/>
    <property type="evidence" value="ECO:0007669"/>
    <property type="project" value="TreeGrafter"/>
</dbReference>
<feature type="transmembrane region" description="Helical" evidence="1">
    <location>
        <begin position="21"/>
        <end position="39"/>
    </location>
</feature>
<sequence length="642" mass="75545">MNNRIKSLNSILQINKFYYKKFIIIIVTILLILFTSSIYKTSFVSLTLSQTSIDYDNVKNNNVNIDIKTVDKLNDILNYQNNLQQLSENKIITDIRIVKCNDYESQGFLRKLLFPSTFSLSCQKLIPNDYTQLKPQLNYNQYFRYSIEQNSFHAKGNFNILKYLSNTFFNSNNDYYIIYKSDYVQHSKKIIGDISLEKSDDSYELINLQLYKNKILTDPNEFPTTFNYKLYIKSVNLDPNGNNDELLSHSPILRSINVLFGESDLNDARKYHKTIDLKTQDNDQIHPILSLNFMNIQNEKIFKQLTKENYLTKQDHLISLNPITSQNKFKILQLTDLHFGQNLGNCNYESNGNVQCSSDLKTLKFIESSIELENPNLIILNGDLFDLNRVIDFKSVILKILQPILQRNKFFIITFGDEFNQIPDRRKSIYKKTIIEFVSTLPNCLNYVKDLNLHGFTNYNYQIQMNDIHTKISILDSQSQFIDESQITFLYRENNNNNVQNHFKLLFFHNPIPQFRPIGKFKIIGSYNEKHLLNSKINEKFHDDLINLNYNVLSVGHEHENDACILSEKNNNDDEKNNEKKESIWLCYNSITGDSGITKIDKNFIRKVRIFEIDYNSKKLLSWKRNENDLQVFDYQLIHQMV</sequence>
<keyword evidence="1" id="KW-1133">Transmembrane helix</keyword>
<accession>A0A9W4TZ77</accession>
<keyword evidence="1" id="KW-0472">Membrane</keyword>
<dbReference type="PANTHER" id="PTHR32440:SF0">
    <property type="entry name" value="PHOSPHATASE DCR2-RELATED"/>
    <property type="match status" value="1"/>
</dbReference>
<keyword evidence="1" id="KW-0812">Transmembrane</keyword>
<protein>
    <recommendedName>
        <fullName evidence="2">Calcineurin-like phosphoesterase domain-containing protein</fullName>
    </recommendedName>
</protein>
<dbReference type="CDD" id="cd07383">
    <property type="entry name" value="MPP_Dcr2"/>
    <property type="match status" value="1"/>
</dbReference>
<feature type="domain" description="Calcineurin-like phosphoesterase" evidence="2">
    <location>
        <begin position="329"/>
        <end position="560"/>
    </location>
</feature>
<gene>
    <name evidence="3" type="ORF">CANVERA_P4404</name>
</gene>
<dbReference type="InterPro" id="IPR004843">
    <property type="entry name" value="Calcineurin-like_PHP"/>
</dbReference>
<proteinExistence type="predicted"/>
<dbReference type="Pfam" id="PF00149">
    <property type="entry name" value="Metallophos"/>
    <property type="match status" value="1"/>
</dbReference>